<dbReference type="CTD" id="55815"/>
<dbReference type="OrthoDB" id="261426at2759"/>
<dbReference type="OMA" id="EWGYNLH"/>
<keyword evidence="5" id="KW-1185">Reference proteome</keyword>
<feature type="compositionally biased region" description="Low complexity" evidence="3">
    <location>
        <begin position="576"/>
        <end position="589"/>
    </location>
</feature>
<proteinExistence type="predicted"/>
<dbReference type="PANTHER" id="PTHR16306">
    <property type="entry name" value="TRANSLIN-ASSOCIATED FACTOR X-INTERACTING PROTEIN 1"/>
    <property type="match status" value="1"/>
</dbReference>
<protein>
    <submittedName>
        <fullName evidence="6">Translin-associated factor X-interacting protein 1-like</fullName>
    </submittedName>
</protein>
<dbReference type="GeneID" id="110981355"/>
<feature type="domain" description="Translin-associated factor X-interacting protein 1 N-terminal" evidence="4">
    <location>
        <begin position="122"/>
        <end position="233"/>
    </location>
</feature>
<evidence type="ECO:0000259" key="4">
    <source>
        <dbReference type="Pfam" id="PF15739"/>
    </source>
</evidence>
<gene>
    <name evidence="6" type="primary">LOC110981355</name>
</gene>
<evidence type="ECO:0000256" key="2">
    <source>
        <dbReference type="SAM" id="Coils"/>
    </source>
</evidence>
<dbReference type="Proteomes" id="UP000694845">
    <property type="component" value="Unplaced"/>
</dbReference>
<feature type="region of interest" description="Disordered" evidence="3">
    <location>
        <begin position="77"/>
        <end position="111"/>
    </location>
</feature>
<dbReference type="KEGG" id="aplc:110981355"/>
<dbReference type="InterPro" id="IPR032755">
    <property type="entry name" value="TSNAXIP1_N"/>
</dbReference>
<dbReference type="Pfam" id="PF15739">
    <property type="entry name" value="TSNAXIP1_N"/>
    <property type="match status" value="1"/>
</dbReference>
<dbReference type="AlphaFoldDB" id="A0A8B7YT76"/>
<sequence>MTTKAVALAKLPPIGSTQPAVGISPRAVKQYEGLQGPSYQLNAVNDRTKHKLPPPQVLKPFVDTKAGTLDTWPAHATAQATSKPGIPSHRPRSSPDGRVSSELSENPQRSVIPKPRFLEQLEMFLKKELRNLDGNKEGPSELRLQAYREVFEYLIEDFKTYKPLLSSIKTEYEMMLSHQREQIRELEPLKSMLVTVSEQCDQKVMALRDEERQEMLDLKKEKKILQEKIDAMKQHEVSLQMQIDKLQEEVAAEYYKYRNECDARKLLVSDINDLRYQQEDYQKAQGQGNQAEIKEDPVKLKIALRKAREDLTDATQRLTEMIANYGDVVPRRDFEGLKVQHEKLQEELAQLKNDHEVLMSEHDTLLEVNKQVVTQRDEFYSELEVLKRSATPRPDWDRCADLMEGGGERWQAISKDKSSDYKVELLLKELAGDGEGLAFFEPRGFGEDVPFYLQTDIKVRNREYTKGEALELIKEIWKAKTKQESEKESGPPEPMDTFVARFLDERYRDKKMIAEKAYNLHDACERYKDEEAMCELFSQVLQDEVNEQVYSQQMEMLERLMEALNKASETIEVQSATPAPAETEPAPETQEGEESPTEENEKAETPEVTTIQVISQENFEKALREVFTVKPDENFEALMTVLIDDLKPEEGAEMLKYQELFLEDEDGGARPFINLIRQQDKAERQKYVEQIKMELGDREEVPLPELRMAINVVDAEIDKTHMIDYLARAFDVPSDQLSTATPQPLETVLQRLLKAGVRRIGLLNSSEL</sequence>
<accession>A0A8B7YT76</accession>
<dbReference type="GO" id="GO:0005737">
    <property type="term" value="C:cytoplasm"/>
    <property type="evidence" value="ECO:0007669"/>
    <property type="project" value="TreeGrafter"/>
</dbReference>
<evidence type="ECO:0000256" key="1">
    <source>
        <dbReference type="ARBA" id="ARBA00023054"/>
    </source>
</evidence>
<dbReference type="RefSeq" id="XP_022094561.1">
    <property type="nucleotide sequence ID" value="XM_022238869.1"/>
</dbReference>
<feature type="coiled-coil region" evidence="2">
    <location>
        <begin position="208"/>
        <end position="249"/>
    </location>
</feature>
<name>A0A8B7YT76_ACAPL</name>
<evidence type="ECO:0000313" key="5">
    <source>
        <dbReference type="Proteomes" id="UP000694845"/>
    </source>
</evidence>
<keyword evidence="1 2" id="KW-0175">Coiled coil</keyword>
<evidence type="ECO:0000313" key="6">
    <source>
        <dbReference type="RefSeq" id="XP_022094561.1"/>
    </source>
</evidence>
<feature type="coiled-coil region" evidence="2">
    <location>
        <begin position="304"/>
        <end position="361"/>
    </location>
</feature>
<organism evidence="5 6">
    <name type="scientific">Acanthaster planci</name>
    <name type="common">Crown-of-thorns starfish</name>
    <dbReference type="NCBI Taxonomy" id="133434"/>
    <lineage>
        <taxon>Eukaryota</taxon>
        <taxon>Metazoa</taxon>
        <taxon>Echinodermata</taxon>
        <taxon>Eleutherozoa</taxon>
        <taxon>Asterozoa</taxon>
        <taxon>Asteroidea</taxon>
        <taxon>Valvatacea</taxon>
        <taxon>Valvatida</taxon>
        <taxon>Acanthasteridae</taxon>
        <taxon>Acanthaster</taxon>
    </lineage>
</organism>
<evidence type="ECO:0000256" key="3">
    <source>
        <dbReference type="SAM" id="MobiDB-lite"/>
    </source>
</evidence>
<reference evidence="6" key="1">
    <citation type="submission" date="2025-08" db="UniProtKB">
        <authorList>
            <consortium name="RefSeq"/>
        </authorList>
    </citation>
    <scope>IDENTIFICATION</scope>
</reference>
<feature type="region of interest" description="Disordered" evidence="3">
    <location>
        <begin position="571"/>
        <end position="608"/>
    </location>
</feature>
<dbReference type="PANTHER" id="PTHR16306:SF0">
    <property type="entry name" value="TRANSLIN-ASSOCIATED FACTOR X-INTERACTING PROTEIN 1"/>
    <property type="match status" value="1"/>
</dbReference>